<keyword evidence="7" id="KW-1185">Reference proteome</keyword>
<dbReference type="InterPro" id="IPR039418">
    <property type="entry name" value="LexA-like"/>
</dbReference>
<dbReference type="InterPro" id="IPR036286">
    <property type="entry name" value="LexA/Signal_pep-like_sf"/>
</dbReference>
<sequence length="233" mass="25987">MGDPAEAIRKRLHQLGLSQARFSVMVGKSPGWAAARFLPNVEGAVRYMQYREPETLTRLLRALQWTPEEFSQETGIPLEPPSPEIIQMAQVPVVGVVSAGRGESYVEPLGHVEVPQEIVARYGDGLFALRVSGDSMFCEELPYAIPPGAYVVVAPHLAPQPGDVVVVWNEEHNVGYLKEYQPKEKGYQVLRSWNPEVPPIVVQPEDSIRIQGVVVYVGFNPREVQRKALRVRP</sequence>
<dbReference type="Gene3D" id="2.10.109.10">
    <property type="entry name" value="Umud Fragment, subunit A"/>
    <property type="match status" value="1"/>
</dbReference>
<dbReference type="PANTHER" id="PTHR33516">
    <property type="entry name" value="LEXA REPRESSOR"/>
    <property type="match status" value="1"/>
</dbReference>
<evidence type="ECO:0000313" key="4">
    <source>
        <dbReference type="EMBL" id="RTI07012.1"/>
    </source>
</evidence>
<comment type="caution">
    <text evidence="3">The sequence shown here is derived from an EMBL/GenBank/DDBJ whole genome shotgun (WGS) entry which is preliminary data.</text>
</comment>
<reference evidence="5 6" key="2">
    <citation type="journal article" date="2019" name="Extremophiles">
        <title>Biogeography of thermophiles and predominance of Thermus scotoductus in domestic water heaters.</title>
        <authorList>
            <person name="Wilpiszeski R.L."/>
            <person name="Zhang Z."/>
            <person name="House C.H."/>
        </authorList>
    </citation>
    <scope>NUCLEOTIDE SEQUENCE [LARGE SCALE GENOMIC DNA]</scope>
    <source>
        <strain evidence="4 7">12_S12</strain>
        <strain evidence="3 6">25_S25</strain>
        <strain evidence="2 5">32_S32</strain>
    </source>
</reference>
<dbReference type="AlphaFoldDB" id="A0A430S2M2"/>
<dbReference type="Proteomes" id="UP000286910">
    <property type="component" value="Unassembled WGS sequence"/>
</dbReference>
<dbReference type="InterPro" id="IPR015927">
    <property type="entry name" value="Peptidase_S24_S26A/B/C"/>
</dbReference>
<accession>A0A430S2M2</accession>
<name>A0A430S2M2_THESC</name>
<dbReference type="Pfam" id="PF00717">
    <property type="entry name" value="Peptidase_S24"/>
    <property type="match status" value="1"/>
</dbReference>
<evidence type="ECO:0000313" key="3">
    <source>
        <dbReference type="EMBL" id="RTH27944.1"/>
    </source>
</evidence>
<proteinExistence type="predicted"/>
<dbReference type="SUPFAM" id="SSF51306">
    <property type="entry name" value="LexA/Signal peptidase"/>
    <property type="match status" value="1"/>
</dbReference>
<evidence type="ECO:0000259" key="1">
    <source>
        <dbReference type="Pfam" id="PF00717"/>
    </source>
</evidence>
<reference evidence="4" key="1">
    <citation type="submission" date="2017-10" db="EMBL/GenBank/DDBJ databases">
        <authorList>
            <person name="Wilpiszeski R.L."/>
            <person name="Zhidan Z."/>
            <person name="House C.H."/>
        </authorList>
    </citation>
    <scope>NUCLEOTIDE SEQUENCE</scope>
    <source>
        <strain evidence="4">12_S12</strain>
    </source>
</reference>
<dbReference type="CDD" id="cd06529">
    <property type="entry name" value="S24_LexA-like"/>
    <property type="match status" value="1"/>
</dbReference>
<dbReference type="InterPro" id="IPR050077">
    <property type="entry name" value="LexA_repressor"/>
</dbReference>
<evidence type="ECO:0000313" key="5">
    <source>
        <dbReference type="Proteomes" id="UP000286910"/>
    </source>
</evidence>
<dbReference type="Proteomes" id="UP000287962">
    <property type="component" value="Unassembled WGS sequence"/>
</dbReference>
<organism evidence="3 6">
    <name type="scientific">Thermus scotoductus</name>
    <dbReference type="NCBI Taxonomy" id="37636"/>
    <lineage>
        <taxon>Bacteria</taxon>
        <taxon>Thermotogati</taxon>
        <taxon>Deinococcota</taxon>
        <taxon>Deinococci</taxon>
        <taxon>Thermales</taxon>
        <taxon>Thermaceae</taxon>
        <taxon>Thermus</taxon>
    </lineage>
</organism>
<protein>
    <submittedName>
        <fullName evidence="3">Peptidase S24</fullName>
    </submittedName>
</protein>
<dbReference type="Proteomes" id="UP000287306">
    <property type="component" value="Unassembled WGS sequence"/>
</dbReference>
<dbReference type="EMBL" id="PELY01000045">
    <property type="protein sequence ID" value="RTH27944.1"/>
    <property type="molecule type" value="Genomic_DNA"/>
</dbReference>
<gene>
    <name evidence="4" type="ORF">CSW25_07125</name>
    <name evidence="3" type="ORF">CSW38_02155</name>
    <name evidence="2" type="ORF">CSW45_01500</name>
</gene>
<dbReference type="PANTHER" id="PTHR33516:SF2">
    <property type="entry name" value="LEXA REPRESSOR-RELATED"/>
    <property type="match status" value="1"/>
</dbReference>
<evidence type="ECO:0000313" key="6">
    <source>
        <dbReference type="Proteomes" id="UP000287306"/>
    </source>
</evidence>
<dbReference type="EMBL" id="PEML01000221">
    <property type="protein sequence ID" value="RTI07012.1"/>
    <property type="molecule type" value="Genomic_DNA"/>
</dbReference>
<dbReference type="RefSeq" id="WP_126177532.1">
    <property type="nucleotide sequence ID" value="NZ_PELQ01000032.1"/>
</dbReference>
<feature type="domain" description="Peptidase S24/S26A/S26B/S26C" evidence="1">
    <location>
        <begin position="92"/>
        <end position="215"/>
    </location>
</feature>
<evidence type="ECO:0000313" key="2">
    <source>
        <dbReference type="EMBL" id="RTH06664.1"/>
    </source>
</evidence>
<evidence type="ECO:0000313" key="7">
    <source>
        <dbReference type="Proteomes" id="UP000287962"/>
    </source>
</evidence>
<dbReference type="EMBL" id="PELR01000030">
    <property type="protein sequence ID" value="RTH06664.1"/>
    <property type="molecule type" value="Genomic_DNA"/>
</dbReference>